<organism evidence="1 2">
    <name type="scientific">Hemibagrus wyckioides</name>
    <dbReference type="NCBI Taxonomy" id="337641"/>
    <lineage>
        <taxon>Eukaryota</taxon>
        <taxon>Metazoa</taxon>
        <taxon>Chordata</taxon>
        <taxon>Craniata</taxon>
        <taxon>Vertebrata</taxon>
        <taxon>Euteleostomi</taxon>
        <taxon>Actinopterygii</taxon>
        <taxon>Neopterygii</taxon>
        <taxon>Teleostei</taxon>
        <taxon>Ostariophysi</taxon>
        <taxon>Siluriformes</taxon>
        <taxon>Bagridae</taxon>
        <taxon>Hemibagrus</taxon>
    </lineage>
</organism>
<dbReference type="InterPro" id="IPR019734">
    <property type="entry name" value="TPR_rpt"/>
</dbReference>
<accession>A0A9D3SGM7</accession>
<evidence type="ECO:0000313" key="2">
    <source>
        <dbReference type="Proteomes" id="UP000824219"/>
    </source>
</evidence>
<dbReference type="InterPro" id="IPR039684">
    <property type="entry name" value="FANCG"/>
</dbReference>
<dbReference type="OrthoDB" id="6355951at2759"/>
<dbReference type="AlphaFoldDB" id="A0A9D3SGM7"/>
<dbReference type="Pfam" id="PF13181">
    <property type="entry name" value="TPR_8"/>
    <property type="match status" value="1"/>
</dbReference>
<dbReference type="Gene3D" id="1.25.40.10">
    <property type="entry name" value="Tetratricopeptide repeat domain"/>
    <property type="match status" value="3"/>
</dbReference>
<keyword evidence="2" id="KW-1185">Reference proteome</keyword>
<dbReference type="GO" id="GO:0043240">
    <property type="term" value="C:Fanconi anaemia nuclear complex"/>
    <property type="evidence" value="ECO:0007669"/>
    <property type="project" value="InterPro"/>
</dbReference>
<sequence length="649" mass="73829">MIHLGRLIAYEIFQDPWHAPELEKSLTDMPSNLVDRWAEENNNIVKKWKEYETHQQPLQDIRKQCYTECLKLQQKVQGVPAQTGHLKLEIAVTYNSLLFSLSCGTPNETKDYITNILIRALEAVHKPRQVPDYDLVLLWHAVLKIFSGTVHEPWIHKLLLIQWAVWLSEQRYEEILHLFLEVNHKKQSTQSGDLLSETRSLTFPIEEDVSLLVALATEDLKELLHVCTFISYGVEKMKDEKYMEALEALQEASTQPSPRALLAHVHMLTGFCYAKLEQPQCALQCYRKTLEVDFNCHRALYLSSLIYRQLGNTNAEIEALNLLHSAVMLHAESDPSTVPLISSDMLLGSKQISFICQIPSPLHILHTLGHRCVLSDRTSEGAEYYLDLLASLQSDSNQIPADDGLSFPRIPVVYLEAAFALLKAKRVWDALAVCEEVITKTVDLIPERLLITPSVTVSRELVPLTLEADALDEKMECVLWSGAAYFLQGQAHLQLKDTKEALTNFTRAINQLVKVSMKQKVKDPGSDEGAVDHTVMFLEALKGKVLAFRAVCFVERGQLKEALRDFQLSLQATPGCRNTEMWLVEMLWRLDRKQEAAAMWTQILNSTQSSAPVDLPLYLQTWQEDPTSFDLSSLQKKMDEFVQNSFVTT</sequence>
<dbReference type="EMBL" id="JAHKSW010000022">
    <property type="protein sequence ID" value="KAG7318274.1"/>
    <property type="molecule type" value="Genomic_DNA"/>
</dbReference>
<proteinExistence type="predicted"/>
<dbReference type="InterPro" id="IPR011990">
    <property type="entry name" value="TPR-like_helical_dom_sf"/>
</dbReference>
<evidence type="ECO:0008006" key="3">
    <source>
        <dbReference type="Google" id="ProtNLM"/>
    </source>
</evidence>
<dbReference type="Proteomes" id="UP000824219">
    <property type="component" value="Linkage Group LG22"/>
</dbReference>
<comment type="caution">
    <text evidence="1">The sequence shown here is derived from an EMBL/GenBank/DDBJ whole genome shotgun (WGS) entry which is preliminary data.</text>
</comment>
<dbReference type="GO" id="GO:0036297">
    <property type="term" value="P:interstrand cross-link repair"/>
    <property type="evidence" value="ECO:0007669"/>
    <property type="project" value="InterPro"/>
</dbReference>
<dbReference type="PANTHER" id="PTHR15254:SF2">
    <property type="entry name" value="FANCONI ANEMIA GROUP G PROTEIN"/>
    <property type="match status" value="1"/>
</dbReference>
<reference evidence="1 2" key="1">
    <citation type="submission" date="2021-06" db="EMBL/GenBank/DDBJ databases">
        <title>Chromosome-level genome assembly of the red-tail catfish (Hemibagrus wyckioides).</title>
        <authorList>
            <person name="Shao F."/>
        </authorList>
    </citation>
    <scope>NUCLEOTIDE SEQUENCE [LARGE SCALE GENOMIC DNA]</scope>
    <source>
        <strain evidence="1">EC202008001</strain>
        <tissue evidence="1">Blood</tissue>
    </source>
</reference>
<dbReference type="PANTHER" id="PTHR15254">
    <property type="entry name" value="FANCONI ANEMIA GROUP G PROTEIN FAMILY MEMBER"/>
    <property type="match status" value="1"/>
</dbReference>
<gene>
    <name evidence="1" type="ORF">KOW79_018029</name>
</gene>
<dbReference type="SUPFAM" id="SSF48452">
    <property type="entry name" value="TPR-like"/>
    <property type="match status" value="2"/>
</dbReference>
<evidence type="ECO:0000313" key="1">
    <source>
        <dbReference type="EMBL" id="KAG7318274.1"/>
    </source>
</evidence>
<dbReference type="SMART" id="SM00028">
    <property type="entry name" value="TPR"/>
    <property type="match status" value="4"/>
</dbReference>
<name>A0A9D3SGM7_9TELE</name>
<protein>
    <recommendedName>
        <fullName evidence="3">Fanconi anemia group G protein</fullName>
    </recommendedName>
</protein>